<accession>A0A8J2V913</accession>
<evidence type="ECO:0000259" key="2">
    <source>
        <dbReference type="Pfam" id="PF18962"/>
    </source>
</evidence>
<evidence type="ECO:0000256" key="1">
    <source>
        <dbReference type="ARBA" id="ARBA00022729"/>
    </source>
</evidence>
<keyword evidence="1" id="KW-0732">Signal</keyword>
<dbReference type="InterPro" id="IPR026444">
    <property type="entry name" value="Secre_tail"/>
</dbReference>
<reference evidence="3" key="1">
    <citation type="journal article" date="2014" name="Int. J. Syst. Evol. Microbiol.">
        <title>Complete genome sequence of Corynebacterium casei LMG S-19264T (=DSM 44701T), isolated from a smear-ripened cheese.</title>
        <authorList>
            <consortium name="US DOE Joint Genome Institute (JGI-PGF)"/>
            <person name="Walter F."/>
            <person name="Albersmeier A."/>
            <person name="Kalinowski J."/>
            <person name="Ruckert C."/>
        </authorList>
    </citation>
    <scope>NUCLEOTIDE SEQUENCE</scope>
    <source>
        <strain evidence="3">CGMCC 1.12924</strain>
    </source>
</reference>
<dbReference type="EMBL" id="BMGK01000005">
    <property type="protein sequence ID" value="GGD90714.1"/>
    <property type="molecule type" value="Genomic_DNA"/>
</dbReference>
<dbReference type="NCBIfam" id="TIGR04183">
    <property type="entry name" value="Por_Secre_tail"/>
    <property type="match status" value="1"/>
</dbReference>
<feature type="domain" description="Secretion system C-terminal sorting" evidence="2">
    <location>
        <begin position="378"/>
        <end position="443"/>
    </location>
</feature>
<dbReference type="InterPro" id="IPR011042">
    <property type="entry name" value="6-blade_b-propeller_TolB-like"/>
</dbReference>
<sequence>MKKITKYLQITLFVYFVFCFSVQSQERIAVIQSPNVILMDSETGVILDPSFIDLDLQDPGTPKALLQVGDEIWITHQIGDKIDRYDLDGVFLSSIQGGLDNIRGLGLINNSEVWVTNAGTNNGAPGDAIVRFDFDGNNLGFFLTAPQSDSPFDVIDNGNGEAYISYSSSDNIERRDYDGNFLGNIVEPGVVSFIQQIEIEEPGVILAAVFSGSPQNGVYRFSETDGSIIDFWSEGNLRGVAKLGNGEILWSSGAGIFRLDPDTGVSTSISGNSSQYFGRLNLDGCTPPPIPTGAPEQSFEDGATLADIEIDPAGVTWFATEADALTGTNPLPLSTLLVDDETYYAVNIVSGCLSEPFAVTVTITLSINDFDDSSFFYYPNPTGGLLTLSYDKNISEISLSNLLGQTLLEQKVGSNQLTIDLSDLPKAIYLINVVSEEGNKTIRVIKE</sequence>
<dbReference type="AlphaFoldDB" id="A0A8J2V913"/>
<gene>
    <name evidence="3" type="ORF">GCM10011312_13190</name>
</gene>
<comment type="caution">
    <text evidence="3">The sequence shown here is derived from an EMBL/GenBank/DDBJ whole genome shotgun (WGS) entry which is preliminary data.</text>
</comment>
<organism evidence="3 4">
    <name type="scientific">Planktosalinus lacus</name>
    <dbReference type="NCBI Taxonomy" id="1526573"/>
    <lineage>
        <taxon>Bacteria</taxon>
        <taxon>Pseudomonadati</taxon>
        <taxon>Bacteroidota</taxon>
        <taxon>Flavobacteriia</taxon>
        <taxon>Flavobacteriales</taxon>
        <taxon>Flavobacteriaceae</taxon>
        <taxon>Planktosalinus</taxon>
    </lineage>
</organism>
<dbReference type="SUPFAM" id="SSF101898">
    <property type="entry name" value="NHL repeat"/>
    <property type="match status" value="1"/>
</dbReference>
<evidence type="ECO:0000313" key="3">
    <source>
        <dbReference type="EMBL" id="GGD90714.1"/>
    </source>
</evidence>
<reference evidence="3" key="2">
    <citation type="submission" date="2020-09" db="EMBL/GenBank/DDBJ databases">
        <authorList>
            <person name="Sun Q."/>
            <person name="Zhou Y."/>
        </authorList>
    </citation>
    <scope>NUCLEOTIDE SEQUENCE</scope>
    <source>
        <strain evidence="3">CGMCC 1.12924</strain>
    </source>
</reference>
<dbReference type="Proteomes" id="UP000652231">
    <property type="component" value="Unassembled WGS sequence"/>
</dbReference>
<protein>
    <recommendedName>
        <fullName evidence="2">Secretion system C-terminal sorting domain-containing protein</fullName>
    </recommendedName>
</protein>
<proteinExistence type="predicted"/>
<dbReference type="Gene3D" id="2.120.10.30">
    <property type="entry name" value="TolB, C-terminal domain"/>
    <property type="match status" value="1"/>
</dbReference>
<name>A0A8J2V913_9FLAO</name>
<dbReference type="Pfam" id="PF18962">
    <property type="entry name" value="Por_Secre_tail"/>
    <property type="match status" value="1"/>
</dbReference>
<dbReference type="RefSeq" id="WP_188440809.1">
    <property type="nucleotide sequence ID" value="NZ_BMGK01000005.1"/>
</dbReference>
<keyword evidence="4" id="KW-1185">Reference proteome</keyword>
<evidence type="ECO:0000313" key="4">
    <source>
        <dbReference type="Proteomes" id="UP000652231"/>
    </source>
</evidence>
<dbReference type="SUPFAM" id="SSF63829">
    <property type="entry name" value="Calcium-dependent phosphotriesterase"/>
    <property type="match status" value="1"/>
</dbReference>